<accession>A0A087T5J1</accession>
<dbReference type="OrthoDB" id="2148490at2759"/>
<feature type="domain" description="Membrane insertase YidC/Oxa/ALB C-terminal" evidence="11">
    <location>
        <begin position="1"/>
        <end position="160"/>
    </location>
</feature>
<keyword evidence="4" id="KW-0999">Mitochondrion inner membrane</keyword>
<evidence type="ECO:0000256" key="9">
    <source>
        <dbReference type="RuleBase" id="RU003945"/>
    </source>
</evidence>
<dbReference type="Pfam" id="PF02096">
    <property type="entry name" value="60KD_IMP"/>
    <property type="match status" value="1"/>
</dbReference>
<dbReference type="OMA" id="WWGSIAV"/>
<evidence type="ECO:0000256" key="3">
    <source>
        <dbReference type="ARBA" id="ARBA00022692"/>
    </source>
</evidence>
<dbReference type="CDD" id="cd20069">
    <property type="entry name" value="5TM_Oxa1-like"/>
    <property type="match status" value="1"/>
</dbReference>
<name>A0A087T5J1_STEMI</name>
<protein>
    <submittedName>
        <fullName evidence="12">Mitochondrial inner membrane protein OXA1L</fullName>
    </submittedName>
</protein>
<keyword evidence="3 9" id="KW-0812">Transmembrane</keyword>
<organism evidence="12 13">
    <name type="scientific">Stegodyphus mimosarum</name>
    <name type="common">African social velvet spider</name>
    <dbReference type="NCBI Taxonomy" id="407821"/>
    <lineage>
        <taxon>Eukaryota</taxon>
        <taxon>Metazoa</taxon>
        <taxon>Ecdysozoa</taxon>
        <taxon>Arthropoda</taxon>
        <taxon>Chelicerata</taxon>
        <taxon>Arachnida</taxon>
        <taxon>Araneae</taxon>
        <taxon>Araneomorphae</taxon>
        <taxon>Entelegynae</taxon>
        <taxon>Eresoidea</taxon>
        <taxon>Eresidae</taxon>
        <taxon>Stegodyphus</taxon>
    </lineage>
</organism>
<evidence type="ECO:0000256" key="5">
    <source>
        <dbReference type="ARBA" id="ARBA00022946"/>
    </source>
</evidence>
<feature type="transmembrane region" description="Helical" evidence="10">
    <location>
        <begin position="94"/>
        <end position="112"/>
    </location>
</feature>
<proteinExistence type="inferred from homology"/>
<sequence length="240" mass="27259">MSNYMPQLQFLQSKFGEARRTGNAVEASRYASEIMVFMKEHNISPIKNALLPMSQAPVFISFFLGLRAMAKVPVESMKYGGIGWATDLTIPDPYYVLPVIACGTLYIVLKIGAESGVKLENMKMVGYFLRALPIIAFPFCMNFPSAVLYYWCTTNFCTLAFVSILKLQPVRQYFKLPTQQPVDPKFLLPKKSFVAGIKEAYEDQKILAAVEDRRRIDEIRFQKYGTGPIPRTYSYDPTKP</sequence>
<dbReference type="PANTHER" id="PTHR12428:SF66">
    <property type="entry name" value="MITOCHONDRIAL INNER MEMBRANE PROTEIN OXA1L"/>
    <property type="match status" value="1"/>
</dbReference>
<reference evidence="12 13" key="1">
    <citation type="submission" date="2013-11" db="EMBL/GenBank/DDBJ databases">
        <title>Genome sequencing of Stegodyphus mimosarum.</title>
        <authorList>
            <person name="Bechsgaard J."/>
        </authorList>
    </citation>
    <scope>NUCLEOTIDE SEQUENCE [LARGE SCALE GENOMIC DNA]</scope>
</reference>
<evidence type="ECO:0000256" key="1">
    <source>
        <dbReference type="ARBA" id="ARBA00004448"/>
    </source>
</evidence>
<dbReference type="GO" id="GO:0005743">
    <property type="term" value="C:mitochondrial inner membrane"/>
    <property type="evidence" value="ECO:0007669"/>
    <property type="project" value="UniProtKB-SubCell"/>
</dbReference>
<comment type="similarity">
    <text evidence="2 9">Belongs to the OXA1/ALB3/YidC family.</text>
</comment>
<evidence type="ECO:0000256" key="8">
    <source>
        <dbReference type="ARBA" id="ARBA00023136"/>
    </source>
</evidence>
<keyword evidence="8 10" id="KW-0472">Membrane</keyword>
<feature type="transmembrane region" description="Helical" evidence="10">
    <location>
        <begin position="49"/>
        <end position="70"/>
    </location>
</feature>
<keyword evidence="13" id="KW-1185">Reference proteome</keyword>
<gene>
    <name evidence="12" type="ORF">X975_20090</name>
</gene>
<feature type="transmembrane region" description="Helical" evidence="10">
    <location>
        <begin position="147"/>
        <end position="165"/>
    </location>
</feature>
<dbReference type="GO" id="GO:0032979">
    <property type="term" value="P:protein insertion into mitochondrial inner membrane from matrix"/>
    <property type="evidence" value="ECO:0007669"/>
    <property type="project" value="TreeGrafter"/>
</dbReference>
<evidence type="ECO:0000313" key="12">
    <source>
        <dbReference type="EMBL" id="KFM60380.1"/>
    </source>
</evidence>
<dbReference type="GO" id="GO:0032977">
    <property type="term" value="F:membrane insertase activity"/>
    <property type="evidence" value="ECO:0007669"/>
    <property type="project" value="InterPro"/>
</dbReference>
<keyword evidence="7" id="KW-0496">Mitochondrion</keyword>
<dbReference type="InterPro" id="IPR028055">
    <property type="entry name" value="YidC/Oxa/ALB_C"/>
</dbReference>
<dbReference type="AlphaFoldDB" id="A0A087T5J1"/>
<dbReference type="EMBL" id="KK113520">
    <property type="protein sequence ID" value="KFM60380.1"/>
    <property type="molecule type" value="Genomic_DNA"/>
</dbReference>
<comment type="subcellular location">
    <subcellularLocation>
        <location evidence="9">Membrane</location>
        <topology evidence="9">Multi-pass membrane protein</topology>
    </subcellularLocation>
    <subcellularLocation>
        <location evidence="1">Mitochondrion inner membrane</location>
        <topology evidence="1">Multi-pass membrane protein</topology>
    </subcellularLocation>
</comment>
<dbReference type="InterPro" id="IPR001708">
    <property type="entry name" value="YidC/ALB3/OXA1/COX18"/>
</dbReference>
<evidence type="ECO:0000313" key="13">
    <source>
        <dbReference type="Proteomes" id="UP000054359"/>
    </source>
</evidence>
<keyword evidence="5" id="KW-0809">Transit peptide</keyword>
<evidence type="ECO:0000256" key="10">
    <source>
        <dbReference type="SAM" id="Phobius"/>
    </source>
</evidence>
<evidence type="ECO:0000256" key="7">
    <source>
        <dbReference type="ARBA" id="ARBA00023128"/>
    </source>
</evidence>
<keyword evidence="6 10" id="KW-1133">Transmembrane helix</keyword>
<evidence type="ECO:0000256" key="6">
    <source>
        <dbReference type="ARBA" id="ARBA00022989"/>
    </source>
</evidence>
<dbReference type="PANTHER" id="PTHR12428">
    <property type="entry name" value="OXA1"/>
    <property type="match status" value="1"/>
</dbReference>
<evidence type="ECO:0000259" key="11">
    <source>
        <dbReference type="Pfam" id="PF02096"/>
    </source>
</evidence>
<feature type="transmembrane region" description="Helical" evidence="10">
    <location>
        <begin position="124"/>
        <end position="141"/>
    </location>
</feature>
<feature type="non-terminal residue" evidence="12">
    <location>
        <position position="240"/>
    </location>
</feature>
<dbReference type="Proteomes" id="UP000054359">
    <property type="component" value="Unassembled WGS sequence"/>
</dbReference>
<evidence type="ECO:0000256" key="4">
    <source>
        <dbReference type="ARBA" id="ARBA00022792"/>
    </source>
</evidence>
<dbReference type="STRING" id="407821.A0A087T5J1"/>
<evidence type="ECO:0000256" key="2">
    <source>
        <dbReference type="ARBA" id="ARBA00009877"/>
    </source>
</evidence>